<gene>
    <name evidence="2" type="ORF">FHR32_005270</name>
</gene>
<feature type="region of interest" description="Disordered" evidence="1">
    <location>
        <begin position="47"/>
        <end position="72"/>
    </location>
</feature>
<dbReference type="AlphaFoldDB" id="A0A7W7RZ36"/>
<dbReference type="EMBL" id="JACHJU010000002">
    <property type="protein sequence ID" value="MBB4940893.1"/>
    <property type="molecule type" value="Genomic_DNA"/>
</dbReference>
<proteinExistence type="predicted"/>
<dbReference type="Proteomes" id="UP000534286">
    <property type="component" value="Unassembled WGS sequence"/>
</dbReference>
<evidence type="ECO:0000313" key="2">
    <source>
        <dbReference type="EMBL" id="MBB4940893.1"/>
    </source>
</evidence>
<sequence>MFPPLAPLPRRRTLPVVLAALAGVLVLAVLIGGTVVFARRFVPAPQEEGTGGADTSFTTSDPAPGQTGEPRETAYINDVMPGTCVDDVFDKTVGDVFLAECTDAHEGEVLARFDLPSGRWPGQKRVDSLAEEGCDRRLAPLFERSPIKDRLSSMPVIPAREDWPGDRLVICVAVHKATRSLLFRAVNP</sequence>
<evidence type="ECO:0000256" key="1">
    <source>
        <dbReference type="SAM" id="MobiDB-lite"/>
    </source>
</evidence>
<evidence type="ECO:0008006" key="4">
    <source>
        <dbReference type="Google" id="ProtNLM"/>
    </source>
</evidence>
<protein>
    <recommendedName>
        <fullName evidence="4">Septum formation-related domain-containing protein</fullName>
    </recommendedName>
</protein>
<keyword evidence="3" id="KW-1185">Reference proteome</keyword>
<comment type="caution">
    <text evidence="2">The sequence shown here is derived from an EMBL/GenBank/DDBJ whole genome shotgun (WGS) entry which is preliminary data.</text>
</comment>
<organism evidence="2 3">
    <name type="scientific">Streptosporangium album</name>
    <dbReference type="NCBI Taxonomy" id="47479"/>
    <lineage>
        <taxon>Bacteria</taxon>
        <taxon>Bacillati</taxon>
        <taxon>Actinomycetota</taxon>
        <taxon>Actinomycetes</taxon>
        <taxon>Streptosporangiales</taxon>
        <taxon>Streptosporangiaceae</taxon>
        <taxon>Streptosporangium</taxon>
    </lineage>
</organism>
<evidence type="ECO:0000313" key="3">
    <source>
        <dbReference type="Proteomes" id="UP000534286"/>
    </source>
</evidence>
<dbReference type="RefSeq" id="WP_184757031.1">
    <property type="nucleotide sequence ID" value="NZ_BAABEK010000046.1"/>
</dbReference>
<reference evidence="2 3" key="1">
    <citation type="submission" date="2020-08" db="EMBL/GenBank/DDBJ databases">
        <title>Sequencing the genomes of 1000 actinobacteria strains.</title>
        <authorList>
            <person name="Klenk H.-P."/>
        </authorList>
    </citation>
    <scope>NUCLEOTIDE SEQUENCE [LARGE SCALE GENOMIC DNA]</scope>
    <source>
        <strain evidence="2 3">DSM 43023</strain>
    </source>
</reference>
<name>A0A7W7RZ36_9ACTN</name>
<accession>A0A7W7RZ36</accession>